<name>A0A150GUH4_GONPE</name>
<gene>
    <name evidence="2" type="ORF">GPECTOR_7g939</name>
</gene>
<feature type="compositionally biased region" description="Gly residues" evidence="1">
    <location>
        <begin position="69"/>
        <end position="90"/>
    </location>
</feature>
<dbReference type="EMBL" id="LSYV01000008">
    <property type="protein sequence ID" value="KXZ53489.1"/>
    <property type="molecule type" value="Genomic_DNA"/>
</dbReference>
<evidence type="ECO:0000256" key="1">
    <source>
        <dbReference type="SAM" id="MobiDB-lite"/>
    </source>
</evidence>
<protein>
    <submittedName>
        <fullName evidence="2">Uncharacterized protein</fullName>
    </submittedName>
</protein>
<dbReference type="AlphaFoldDB" id="A0A150GUH4"/>
<evidence type="ECO:0000313" key="3">
    <source>
        <dbReference type="Proteomes" id="UP000075714"/>
    </source>
</evidence>
<keyword evidence="3" id="KW-1185">Reference proteome</keyword>
<evidence type="ECO:0000313" key="2">
    <source>
        <dbReference type="EMBL" id="KXZ53489.1"/>
    </source>
</evidence>
<dbReference type="SUPFAM" id="SSF53098">
    <property type="entry name" value="Ribonuclease H-like"/>
    <property type="match status" value="1"/>
</dbReference>
<dbReference type="OrthoDB" id="2414538at2759"/>
<dbReference type="Proteomes" id="UP000075714">
    <property type="component" value="Unassembled WGS sequence"/>
</dbReference>
<proteinExistence type="predicted"/>
<organism evidence="2 3">
    <name type="scientific">Gonium pectorale</name>
    <name type="common">Green alga</name>
    <dbReference type="NCBI Taxonomy" id="33097"/>
    <lineage>
        <taxon>Eukaryota</taxon>
        <taxon>Viridiplantae</taxon>
        <taxon>Chlorophyta</taxon>
        <taxon>core chlorophytes</taxon>
        <taxon>Chlorophyceae</taxon>
        <taxon>CS clade</taxon>
        <taxon>Chlamydomonadales</taxon>
        <taxon>Volvocaceae</taxon>
        <taxon>Gonium</taxon>
    </lineage>
</organism>
<comment type="caution">
    <text evidence="2">The sequence shown here is derived from an EMBL/GenBank/DDBJ whole genome shotgun (WGS) entry which is preliminary data.</text>
</comment>
<accession>A0A150GUH4</accession>
<sequence>MDPGANSSFPADSPLVVMVLDVEEGPSGSFYIWGRTSGGATVLVQVHDYCPYLYVAAPQRTAPAAAAAGGDGGAQGGGDGGGAATPGGSGTADAQWSAQELESLRQHWNSRLPPDCRIASLAPVLSRPIMYYRPAAPAGQPFLRASLRPGGPAKRAGAALAGLMGGREAAAAEGLLGMRFVDRTVYEAEIVRAAEGSGGSDAVGEPAASAASAAAAAALPPALAAAVLAARHGAIAPLTIMTVDVLAVPYDGANRTPVTSKDDPVVCIACDVRKYGTGVAAAAVTGAPGTVAGGSDGNGGSGGERAAPSRVVFMVAASEAPIPR</sequence>
<feature type="region of interest" description="Disordered" evidence="1">
    <location>
        <begin position="65"/>
        <end position="95"/>
    </location>
</feature>
<dbReference type="STRING" id="33097.A0A150GUH4"/>
<reference evidence="3" key="1">
    <citation type="journal article" date="2016" name="Nat. Commun.">
        <title>The Gonium pectorale genome demonstrates co-option of cell cycle regulation during the evolution of multicellularity.</title>
        <authorList>
            <person name="Hanschen E.R."/>
            <person name="Marriage T.N."/>
            <person name="Ferris P.J."/>
            <person name="Hamaji T."/>
            <person name="Toyoda A."/>
            <person name="Fujiyama A."/>
            <person name="Neme R."/>
            <person name="Noguchi H."/>
            <person name="Minakuchi Y."/>
            <person name="Suzuki M."/>
            <person name="Kawai-Toyooka H."/>
            <person name="Smith D.R."/>
            <person name="Sparks H."/>
            <person name="Anderson J."/>
            <person name="Bakaric R."/>
            <person name="Luria V."/>
            <person name="Karger A."/>
            <person name="Kirschner M.W."/>
            <person name="Durand P.M."/>
            <person name="Michod R.E."/>
            <person name="Nozaki H."/>
            <person name="Olson B.J."/>
        </authorList>
    </citation>
    <scope>NUCLEOTIDE SEQUENCE [LARGE SCALE GENOMIC DNA]</scope>
    <source>
        <strain evidence="3">NIES-2863</strain>
    </source>
</reference>
<dbReference type="InterPro" id="IPR012337">
    <property type="entry name" value="RNaseH-like_sf"/>
</dbReference>